<dbReference type="eggNOG" id="COG2197">
    <property type="taxonomic scope" value="Bacteria"/>
</dbReference>
<reference evidence="4" key="1">
    <citation type="journal article" date="2011" name="MBio">
        <title>Novel metabolic attributes of the genus Cyanothece, comprising a group of unicellular nitrogen-fixing Cyanobacteria.</title>
        <authorList>
            <person name="Bandyopadhyay A."/>
            <person name="Elvitigala T."/>
            <person name="Welsh E."/>
            <person name="Stockel J."/>
            <person name="Liberton M."/>
            <person name="Min H."/>
            <person name="Sherman L.A."/>
            <person name="Pakrasi H.B."/>
        </authorList>
    </citation>
    <scope>NUCLEOTIDE SEQUENCE [LARGE SCALE GENOMIC DNA]</scope>
    <source>
        <strain evidence="4">PCC 7822</strain>
    </source>
</reference>
<dbReference type="EMBL" id="CP002198">
    <property type="protein sequence ID" value="ADN15274.1"/>
    <property type="molecule type" value="Genomic_DNA"/>
</dbReference>
<name>E0UCT0_GLOV7</name>
<dbReference type="STRING" id="497965.Cyan7822_3324"/>
<protein>
    <submittedName>
        <fullName evidence="3">Response regulator receiver protein</fullName>
    </submittedName>
</protein>
<dbReference type="InterPro" id="IPR016837">
    <property type="entry name" value="Uncharacterised_Ycf55_cyanobac"/>
</dbReference>
<dbReference type="InterPro" id="IPR001789">
    <property type="entry name" value="Sig_transdc_resp-reg_receiver"/>
</dbReference>
<dbReference type="Pfam" id="PF00072">
    <property type="entry name" value="Response_reg"/>
    <property type="match status" value="1"/>
</dbReference>
<dbReference type="InterPro" id="IPR051015">
    <property type="entry name" value="EvgA-like"/>
</dbReference>
<feature type="domain" description="Response regulatory" evidence="2">
    <location>
        <begin position="7"/>
        <end position="119"/>
    </location>
</feature>
<evidence type="ECO:0000259" key="2">
    <source>
        <dbReference type="PROSITE" id="PS50110"/>
    </source>
</evidence>
<evidence type="ECO:0000256" key="1">
    <source>
        <dbReference type="PROSITE-ProRule" id="PRU00169"/>
    </source>
</evidence>
<dbReference type="AlphaFoldDB" id="E0UCT0"/>
<dbReference type="CDD" id="cd17535">
    <property type="entry name" value="REC_NarL-like"/>
    <property type="match status" value="1"/>
</dbReference>
<evidence type="ECO:0000313" key="3">
    <source>
        <dbReference type="EMBL" id="ADN15274.1"/>
    </source>
</evidence>
<proteinExistence type="predicted"/>
<dbReference type="InterPro" id="IPR058245">
    <property type="entry name" value="NreC/VraR/RcsB-like_REC"/>
</dbReference>
<dbReference type="OrthoDB" id="458149at2"/>
<dbReference type="Gene3D" id="3.40.50.2300">
    <property type="match status" value="1"/>
</dbReference>
<dbReference type="SMART" id="SM00448">
    <property type="entry name" value="REC"/>
    <property type="match status" value="1"/>
</dbReference>
<keyword evidence="1" id="KW-0597">Phosphoprotein</keyword>
<sequence length="562" mass="64562">MSNGRITLFLIDDDPIFRLGLTTALATRDNLEILAEGDTQQVREKLTEQIPDVILLDPYPRGWQLSQQLKGEYPQVKICLLTQSLSVSELLAAKESGLEAYCPKGKTLEQLVTLLHHIASGATYWQDLSTLIDSNSPNLSQRKKWLSRLFSSGIAQIEQSLSLVNNQLEKPQLTNLDWLFWTGRRRELLASRWIVRSLMPQEVIEFCQPPSPKAANNPLNEETSPVLYGSNFSLVSSSNTLTVSNLLDEILTRIQLGLENATNVPLEIDILPPEKRRELLYLVYSQVRNLITEFPLLDIPPEHLQERLSLILLRIWENSTRLFIEIYYPNKQKLVDGLLEEIIDRESRSVEQDILTKIPLKYDLFAYLLYQKNLLIEKVEYRPESPEAQARAGILLENLLVQIANGVIAVILNNFFDHEAIQKLLYKRGMRSSREIARFRNQLSWKYRKEKYWQEPKDIFESQYRLWFFKGGKISKIFIESPRQQELNQLSGIPWIITIVLEVRDAVAPGIRAIIAFIGQAIIYILTQVIGKGIGLIVRGIIQGVGNSLEQARYRKNSQQTK</sequence>
<feature type="modified residue" description="4-aspartylphosphate" evidence="1">
    <location>
        <position position="57"/>
    </location>
</feature>
<dbReference type="PROSITE" id="PS50110">
    <property type="entry name" value="RESPONSE_REGULATORY"/>
    <property type="match status" value="1"/>
</dbReference>
<dbReference type="PIRSF" id="PIRSF026434">
    <property type="entry name" value="RR_ycf55_prd"/>
    <property type="match status" value="1"/>
</dbReference>
<gene>
    <name evidence="3" type="ordered locus">Cyan7822_3324</name>
</gene>
<dbReference type="InterPro" id="IPR022552">
    <property type="entry name" value="UPF_Ycf55"/>
</dbReference>
<dbReference type="PANTHER" id="PTHR45566">
    <property type="entry name" value="HTH-TYPE TRANSCRIPTIONAL REGULATOR YHJB-RELATED"/>
    <property type="match status" value="1"/>
</dbReference>
<organism evidence="3 4">
    <name type="scientific">Gloeothece verrucosa (strain PCC 7822)</name>
    <name type="common">Cyanothece sp. (strain PCC 7822)</name>
    <dbReference type="NCBI Taxonomy" id="497965"/>
    <lineage>
        <taxon>Bacteria</taxon>
        <taxon>Bacillati</taxon>
        <taxon>Cyanobacteriota</taxon>
        <taxon>Cyanophyceae</taxon>
        <taxon>Oscillatoriophycideae</taxon>
        <taxon>Chroococcales</taxon>
        <taxon>Aphanothecaceae</taxon>
        <taxon>Gloeothece</taxon>
        <taxon>Gloeothece verrucosa</taxon>
    </lineage>
</organism>
<dbReference type="GO" id="GO:0000160">
    <property type="term" value="P:phosphorelay signal transduction system"/>
    <property type="evidence" value="ECO:0007669"/>
    <property type="project" value="InterPro"/>
</dbReference>
<evidence type="ECO:0000313" key="4">
    <source>
        <dbReference type="Proteomes" id="UP000008206"/>
    </source>
</evidence>
<keyword evidence="4" id="KW-1185">Reference proteome</keyword>
<dbReference type="KEGG" id="cyj:Cyan7822_3324"/>
<dbReference type="HOGENOM" id="CLU_035485_0_0_3"/>
<dbReference type="Pfam" id="PF12452">
    <property type="entry name" value="DUF3685"/>
    <property type="match status" value="1"/>
</dbReference>
<dbReference type="Proteomes" id="UP000008206">
    <property type="component" value="Chromosome"/>
</dbReference>
<accession>E0UCT0</accession>
<dbReference type="SUPFAM" id="SSF52172">
    <property type="entry name" value="CheY-like"/>
    <property type="match status" value="1"/>
</dbReference>
<dbReference type="RefSeq" id="WP_013323343.1">
    <property type="nucleotide sequence ID" value="NC_014501.1"/>
</dbReference>
<dbReference type="PANTHER" id="PTHR45566:SF1">
    <property type="entry name" value="HTH-TYPE TRANSCRIPTIONAL REGULATOR YHJB-RELATED"/>
    <property type="match status" value="1"/>
</dbReference>
<dbReference type="InterPro" id="IPR011006">
    <property type="entry name" value="CheY-like_superfamily"/>
</dbReference>